<dbReference type="Gene3D" id="3.40.630.30">
    <property type="match status" value="1"/>
</dbReference>
<dbReference type="PATRIC" id="fig|692370.5.peg.1282"/>
<proteinExistence type="predicted"/>
<sequence>MSPPAPAERTIHTRLEDGLRVCIRTIRPDDEARMREGIARMSERSRYLRFFSGMREPPPQVIERLLAADGHDHIAWGAIASDLPGEPAIGAVHAVAEADAPSRAEFSVAILDEFHDRGLGRLLTATVLLDAAEEGYEEFHAWTLAENAGAIGFVRALGAELIGREDGALEYRMPIGTAIERLRSECDPPGLAEVFRAFR</sequence>
<dbReference type="RefSeq" id="WP_067677461.1">
    <property type="nucleotide sequence ID" value="NZ_CP016591.1"/>
</dbReference>
<keyword evidence="3" id="KW-1185">Reference proteome</keyword>
<name>A0A1B2ACK6_9SPHN</name>
<dbReference type="PROSITE" id="PS51186">
    <property type="entry name" value="GNAT"/>
    <property type="match status" value="1"/>
</dbReference>
<accession>A0A1B2ACK6</accession>
<evidence type="ECO:0000259" key="1">
    <source>
        <dbReference type="PROSITE" id="PS51186"/>
    </source>
</evidence>
<keyword evidence="2" id="KW-0808">Transferase</keyword>
<dbReference type="SUPFAM" id="SSF55729">
    <property type="entry name" value="Acyl-CoA N-acyltransferases (Nat)"/>
    <property type="match status" value="1"/>
</dbReference>
<dbReference type="STRING" id="692370.A6F68_01268"/>
<organism evidence="2 3">
    <name type="scientific">Tsuneonella dongtanensis</name>
    <dbReference type="NCBI Taxonomy" id="692370"/>
    <lineage>
        <taxon>Bacteria</taxon>
        <taxon>Pseudomonadati</taxon>
        <taxon>Pseudomonadota</taxon>
        <taxon>Alphaproteobacteria</taxon>
        <taxon>Sphingomonadales</taxon>
        <taxon>Erythrobacteraceae</taxon>
        <taxon>Tsuneonella</taxon>
    </lineage>
</organism>
<evidence type="ECO:0000313" key="2">
    <source>
        <dbReference type="EMBL" id="ANY19785.1"/>
    </source>
</evidence>
<dbReference type="AlphaFoldDB" id="A0A1B2ACK6"/>
<dbReference type="Pfam" id="PF00583">
    <property type="entry name" value="Acetyltransf_1"/>
    <property type="match status" value="1"/>
</dbReference>
<dbReference type="Proteomes" id="UP000092932">
    <property type="component" value="Chromosome"/>
</dbReference>
<gene>
    <name evidence="2" type="ORF">A6F68_01268</name>
</gene>
<dbReference type="InterPro" id="IPR016181">
    <property type="entry name" value="Acyl_CoA_acyltransferase"/>
</dbReference>
<dbReference type="InterPro" id="IPR000182">
    <property type="entry name" value="GNAT_dom"/>
</dbReference>
<reference evidence="2 3" key="1">
    <citation type="submission" date="2016-07" db="EMBL/GenBank/DDBJ databases">
        <title>Complete genome sequence of Altererythrobacter dongtanensis KCTC 22672, a type strain with esterase isolated from tidal flat.</title>
        <authorList>
            <person name="Cheng H."/>
            <person name="Wu Y.-H."/>
            <person name="Zhou P."/>
            <person name="Huo Y.-Y."/>
            <person name="Wang C.-S."/>
            <person name="Xu X.-W."/>
        </authorList>
    </citation>
    <scope>NUCLEOTIDE SEQUENCE [LARGE SCALE GENOMIC DNA]</scope>
    <source>
        <strain evidence="2 3">KCTC 22672</strain>
    </source>
</reference>
<dbReference type="EC" id="2.3.1.-" evidence="2"/>
<evidence type="ECO:0000313" key="3">
    <source>
        <dbReference type="Proteomes" id="UP000092932"/>
    </source>
</evidence>
<dbReference type="GO" id="GO:0016747">
    <property type="term" value="F:acyltransferase activity, transferring groups other than amino-acyl groups"/>
    <property type="evidence" value="ECO:0007669"/>
    <property type="project" value="InterPro"/>
</dbReference>
<feature type="domain" description="N-acetyltransferase" evidence="1">
    <location>
        <begin position="21"/>
        <end position="176"/>
    </location>
</feature>
<dbReference type="KEGG" id="ado:A6F68_01268"/>
<keyword evidence="2" id="KW-0012">Acyltransferase</keyword>
<protein>
    <submittedName>
        <fullName evidence="2">Acetyltransferase Pat</fullName>
        <ecNumber evidence="2">2.3.1.-</ecNumber>
    </submittedName>
</protein>
<dbReference type="EMBL" id="CP016591">
    <property type="protein sequence ID" value="ANY19785.1"/>
    <property type="molecule type" value="Genomic_DNA"/>
</dbReference>